<keyword evidence="3" id="KW-1185">Reference proteome</keyword>
<evidence type="ECO:0000313" key="2">
    <source>
        <dbReference type="EMBL" id="KAJ8374853.1"/>
    </source>
</evidence>
<gene>
    <name evidence="2" type="ORF">SKAU_G00054330</name>
</gene>
<comment type="caution">
    <text evidence="2">The sequence shown here is derived from an EMBL/GenBank/DDBJ whole genome shotgun (WGS) entry which is preliminary data.</text>
</comment>
<feature type="compositionally biased region" description="Basic and acidic residues" evidence="1">
    <location>
        <begin position="1"/>
        <end position="22"/>
    </location>
</feature>
<name>A0A9Q1J9R4_SYNKA</name>
<protein>
    <submittedName>
        <fullName evidence="2">Uncharacterized protein</fullName>
    </submittedName>
</protein>
<sequence length="129" mass="14441">MRQKGSFHEGKGVLGRPEELKRGSSVSHTLSPERCAGLRTWRESASRRVGFAAPPPPPPPDKPSPAGCRNGQSPVPWGDVRKWMWERVRGRVDETGSTVPCARRSHRRLHQRAAPGPVLPFWDDEKNCM</sequence>
<evidence type="ECO:0000256" key="1">
    <source>
        <dbReference type="SAM" id="MobiDB-lite"/>
    </source>
</evidence>
<dbReference type="AlphaFoldDB" id="A0A9Q1J9R4"/>
<dbReference type="Proteomes" id="UP001152622">
    <property type="component" value="Chromosome 2"/>
</dbReference>
<feature type="compositionally biased region" description="Pro residues" evidence="1">
    <location>
        <begin position="53"/>
        <end position="63"/>
    </location>
</feature>
<organism evidence="2 3">
    <name type="scientific">Synaphobranchus kaupii</name>
    <name type="common">Kaup's arrowtooth eel</name>
    <dbReference type="NCBI Taxonomy" id="118154"/>
    <lineage>
        <taxon>Eukaryota</taxon>
        <taxon>Metazoa</taxon>
        <taxon>Chordata</taxon>
        <taxon>Craniata</taxon>
        <taxon>Vertebrata</taxon>
        <taxon>Euteleostomi</taxon>
        <taxon>Actinopterygii</taxon>
        <taxon>Neopterygii</taxon>
        <taxon>Teleostei</taxon>
        <taxon>Anguilliformes</taxon>
        <taxon>Synaphobranchidae</taxon>
        <taxon>Synaphobranchus</taxon>
    </lineage>
</organism>
<evidence type="ECO:0000313" key="3">
    <source>
        <dbReference type="Proteomes" id="UP001152622"/>
    </source>
</evidence>
<accession>A0A9Q1J9R4</accession>
<feature type="region of interest" description="Disordered" evidence="1">
    <location>
        <begin position="1"/>
        <end position="75"/>
    </location>
</feature>
<proteinExistence type="predicted"/>
<dbReference type="EMBL" id="JAINUF010000002">
    <property type="protein sequence ID" value="KAJ8374853.1"/>
    <property type="molecule type" value="Genomic_DNA"/>
</dbReference>
<reference evidence="2" key="1">
    <citation type="journal article" date="2023" name="Science">
        <title>Genome structures resolve the early diversification of teleost fishes.</title>
        <authorList>
            <person name="Parey E."/>
            <person name="Louis A."/>
            <person name="Montfort J."/>
            <person name="Bouchez O."/>
            <person name="Roques C."/>
            <person name="Iampietro C."/>
            <person name="Lluch J."/>
            <person name="Castinel A."/>
            <person name="Donnadieu C."/>
            <person name="Desvignes T."/>
            <person name="Floi Bucao C."/>
            <person name="Jouanno E."/>
            <person name="Wen M."/>
            <person name="Mejri S."/>
            <person name="Dirks R."/>
            <person name="Jansen H."/>
            <person name="Henkel C."/>
            <person name="Chen W.J."/>
            <person name="Zahm M."/>
            <person name="Cabau C."/>
            <person name="Klopp C."/>
            <person name="Thompson A.W."/>
            <person name="Robinson-Rechavi M."/>
            <person name="Braasch I."/>
            <person name="Lecointre G."/>
            <person name="Bobe J."/>
            <person name="Postlethwait J.H."/>
            <person name="Berthelot C."/>
            <person name="Roest Crollius H."/>
            <person name="Guiguen Y."/>
        </authorList>
    </citation>
    <scope>NUCLEOTIDE SEQUENCE</scope>
    <source>
        <strain evidence="2">WJC10195</strain>
    </source>
</reference>